<evidence type="ECO:0000256" key="5">
    <source>
        <dbReference type="ARBA" id="ARBA00022691"/>
    </source>
</evidence>
<sequence>MITFVPTPIGNRADITQRALSTLQDADLIACEDTRHSRPLLKHYEIDVPLISLHDHNEQQRIPEIVEKAQQGLNIAVISDAGTPLISDPGYRLVQACIEHQLEYTVLPGPSAVITALAGSGFPCHAFSFDGFLPVKKGKRRKALEAAIESGKTALFFESPHRLISTLEILSDIHPQLEVCVARELSKKFETYHRGSANDLWAQFKQRAPKGEIVLLINPASITS</sequence>
<dbReference type="CDD" id="cd11648">
    <property type="entry name" value="RsmI"/>
    <property type="match status" value="1"/>
</dbReference>
<dbReference type="GO" id="GO:0005737">
    <property type="term" value="C:cytoplasm"/>
    <property type="evidence" value="ECO:0007669"/>
    <property type="project" value="UniProtKB-SubCell"/>
</dbReference>
<dbReference type="PIRSF" id="PIRSF005917">
    <property type="entry name" value="MTase_YraL"/>
    <property type="match status" value="1"/>
</dbReference>
<reference evidence="8 9" key="1">
    <citation type="submission" date="2020-07" db="EMBL/GenBank/DDBJ databases">
        <title>Roseicoccus Jingziensis gen. nov., sp. nov., isolated from coastal seawater.</title>
        <authorList>
            <person name="Feng X."/>
        </authorList>
    </citation>
    <scope>NUCLEOTIDE SEQUENCE [LARGE SCALE GENOMIC DNA]</scope>
    <source>
        <strain evidence="8 9">N1E253</strain>
    </source>
</reference>
<dbReference type="PANTHER" id="PTHR46111">
    <property type="entry name" value="RIBOSOMAL RNA SMALL SUBUNIT METHYLTRANSFERASE I"/>
    <property type="match status" value="1"/>
</dbReference>
<keyword evidence="9" id="KW-1185">Reference proteome</keyword>
<dbReference type="EC" id="2.1.1.198" evidence="6"/>
<dbReference type="InterPro" id="IPR035996">
    <property type="entry name" value="4pyrrol_Methylase_sf"/>
</dbReference>
<evidence type="ECO:0000256" key="6">
    <source>
        <dbReference type="HAMAP-Rule" id="MF_01877"/>
    </source>
</evidence>
<comment type="function">
    <text evidence="6">Catalyzes the 2'-O-methylation of the ribose of cytidine 1402 (C1402) in 16S rRNA.</text>
</comment>
<dbReference type="RefSeq" id="WP_178933678.1">
    <property type="nucleotide sequence ID" value="NZ_JACBAZ010000006.1"/>
</dbReference>
<dbReference type="Proteomes" id="UP000557872">
    <property type="component" value="Unassembled WGS sequence"/>
</dbReference>
<dbReference type="Gene3D" id="3.30.950.10">
    <property type="entry name" value="Methyltransferase, Cobalt-precorrin-4 Transmethylase, Domain 2"/>
    <property type="match status" value="1"/>
</dbReference>
<dbReference type="PROSITE" id="PS01296">
    <property type="entry name" value="RSMI"/>
    <property type="match status" value="1"/>
</dbReference>
<dbReference type="HAMAP" id="MF_01877">
    <property type="entry name" value="16SrRNA_methyltr_I"/>
    <property type="match status" value="1"/>
</dbReference>
<feature type="domain" description="Tetrapyrrole methylase" evidence="7">
    <location>
        <begin position="1"/>
        <end position="199"/>
    </location>
</feature>
<evidence type="ECO:0000256" key="1">
    <source>
        <dbReference type="ARBA" id="ARBA00022490"/>
    </source>
</evidence>
<protein>
    <recommendedName>
        <fullName evidence="6">Ribosomal RNA small subunit methyltransferase I</fullName>
        <ecNumber evidence="6">2.1.1.198</ecNumber>
    </recommendedName>
    <alternativeName>
        <fullName evidence="6">16S rRNA 2'-O-ribose C1402 methyltransferase</fullName>
    </alternativeName>
    <alternativeName>
        <fullName evidence="6">rRNA (cytidine-2'-O-)-methyltransferase RsmI</fullName>
    </alternativeName>
</protein>
<evidence type="ECO:0000313" key="9">
    <source>
        <dbReference type="Proteomes" id="UP000557872"/>
    </source>
</evidence>
<dbReference type="InterPro" id="IPR014777">
    <property type="entry name" value="4pyrrole_Mease_sub1"/>
</dbReference>
<dbReference type="InterPro" id="IPR018063">
    <property type="entry name" value="SAM_MeTrfase_RsmI_CS"/>
</dbReference>
<keyword evidence="1 6" id="KW-0963">Cytoplasm</keyword>
<comment type="similarity">
    <text evidence="6">Belongs to the methyltransferase superfamily. RsmI family.</text>
</comment>
<dbReference type="InterPro" id="IPR014776">
    <property type="entry name" value="4pyrrole_Mease_sub2"/>
</dbReference>
<evidence type="ECO:0000313" key="8">
    <source>
        <dbReference type="EMBL" id="NWK56847.1"/>
    </source>
</evidence>
<dbReference type="Gene3D" id="3.40.1010.10">
    <property type="entry name" value="Cobalt-precorrin-4 Transmethylase, Domain 1"/>
    <property type="match status" value="1"/>
</dbReference>
<evidence type="ECO:0000256" key="3">
    <source>
        <dbReference type="ARBA" id="ARBA00022603"/>
    </source>
</evidence>
<keyword evidence="5 6" id="KW-0949">S-adenosyl-L-methionine</keyword>
<evidence type="ECO:0000256" key="2">
    <source>
        <dbReference type="ARBA" id="ARBA00022552"/>
    </source>
</evidence>
<dbReference type="NCBIfam" id="TIGR00096">
    <property type="entry name" value="16S rRNA (cytidine(1402)-2'-O)-methyltransferase"/>
    <property type="match status" value="1"/>
</dbReference>
<dbReference type="InterPro" id="IPR000878">
    <property type="entry name" value="4pyrrol_Mease"/>
</dbReference>
<evidence type="ECO:0000256" key="4">
    <source>
        <dbReference type="ARBA" id="ARBA00022679"/>
    </source>
</evidence>
<keyword evidence="3 6" id="KW-0489">Methyltransferase</keyword>
<dbReference type="EMBL" id="JACBAZ010000006">
    <property type="protein sequence ID" value="NWK56847.1"/>
    <property type="molecule type" value="Genomic_DNA"/>
</dbReference>
<gene>
    <name evidence="6 8" type="primary">rsmI</name>
    <name evidence="8" type="ORF">HW115_14585</name>
</gene>
<keyword evidence="2 6" id="KW-0698">rRNA processing</keyword>
<comment type="subcellular location">
    <subcellularLocation>
        <location evidence="6">Cytoplasm</location>
    </subcellularLocation>
</comment>
<dbReference type="Pfam" id="PF00590">
    <property type="entry name" value="TP_methylase"/>
    <property type="match status" value="1"/>
</dbReference>
<dbReference type="FunFam" id="3.40.1010.10:FF:000007">
    <property type="entry name" value="Ribosomal RNA small subunit methyltransferase I"/>
    <property type="match status" value="1"/>
</dbReference>
<dbReference type="InterPro" id="IPR008189">
    <property type="entry name" value="rRNA_ssu_MeTfrase_I"/>
</dbReference>
<accession>A0A851GP96</accession>
<dbReference type="AlphaFoldDB" id="A0A851GP96"/>
<evidence type="ECO:0000259" key="7">
    <source>
        <dbReference type="Pfam" id="PF00590"/>
    </source>
</evidence>
<dbReference type="SUPFAM" id="SSF53790">
    <property type="entry name" value="Tetrapyrrole methylase"/>
    <property type="match status" value="1"/>
</dbReference>
<comment type="catalytic activity">
    <reaction evidence="6">
        <text>cytidine(1402) in 16S rRNA + S-adenosyl-L-methionine = 2'-O-methylcytidine(1402) in 16S rRNA + S-adenosyl-L-homocysteine + H(+)</text>
        <dbReference type="Rhea" id="RHEA:42924"/>
        <dbReference type="Rhea" id="RHEA-COMP:10285"/>
        <dbReference type="Rhea" id="RHEA-COMP:10286"/>
        <dbReference type="ChEBI" id="CHEBI:15378"/>
        <dbReference type="ChEBI" id="CHEBI:57856"/>
        <dbReference type="ChEBI" id="CHEBI:59789"/>
        <dbReference type="ChEBI" id="CHEBI:74495"/>
        <dbReference type="ChEBI" id="CHEBI:82748"/>
        <dbReference type="EC" id="2.1.1.198"/>
    </reaction>
</comment>
<organism evidence="8 9">
    <name type="scientific">Oceaniferula marina</name>
    <dbReference type="NCBI Taxonomy" id="2748318"/>
    <lineage>
        <taxon>Bacteria</taxon>
        <taxon>Pseudomonadati</taxon>
        <taxon>Verrucomicrobiota</taxon>
        <taxon>Verrucomicrobiia</taxon>
        <taxon>Verrucomicrobiales</taxon>
        <taxon>Verrucomicrobiaceae</taxon>
        <taxon>Oceaniferula</taxon>
    </lineage>
</organism>
<dbReference type="PANTHER" id="PTHR46111:SF1">
    <property type="entry name" value="RIBOSOMAL RNA SMALL SUBUNIT METHYLTRANSFERASE I"/>
    <property type="match status" value="1"/>
</dbReference>
<proteinExistence type="inferred from homology"/>
<dbReference type="FunFam" id="3.30.950.10:FF:000002">
    <property type="entry name" value="Ribosomal RNA small subunit methyltransferase I"/>
    <property type="match status" value="1"/>
</dbReference>
<name>A0A851GP96_9BACT</name>
<comment type="caution">
    <text evidence="8">The sequence shown here is derived from an EMBL/GenBank/DDBJ whole genome shotgun (WGS) entry which is preliminary data.</text>
</comment>
<dbReference type="GO" id="GO:0070677">
    <property type="term" value="F:rRNA (cytosine-2'-O-)-methyltransferase activity"/>
    <property type="evidence" value="ECO:0007669"/>
    <property type="project" value="UniProtKB-UniRule"/>
</dbReference>
<keyword evidence="4 6" id="KW-0808">Transferase</keyword>